<organism evidence="2 3">
    <name type="scientific">Georgenia soli</name>
    <dbReference type="NCBI Taxonomy" id="638953"/>
    <lineage>
        <taxon>Bacteria</taxon>
        <taxon>Bacillati</taxon>
        <taxon>Actinomycetota</taxon>
        <taxon>Actinomycetes</taxon>
        <taxon>Micrococcales</taxon>
        <taxon>Bogoriellaceae</taxon>
        <taxon>Georgenia</taxon>
    </lineage>
</organism>
<reference evidence="2 3" key="1">
    <citation type="submission" date="2017-10" db="EMBL/GenBank/DDBJ databases">
        <title>Sequencing the genomes of 1000 actinobacteria strains.</title>
        <authorList>
            <person name="Klenk H.-P."/>
        </authorList>
    </citation>
    <scope>NUCLEOTIDE SEQUENCE [LARGE SCALE GENOMIC DNA]</scope>
    <source>
        <strain evidence="2 3">DSM 21838</strain>
    </source>
</reference>
<gene>
    <name evidence="2" type="ORF">ATJ97_2499</name>
</gene>
<protein>
    <submittedName>
        <fullName evidence="2">Uncharacterized protein</fullName>
    </submittedName>
</protein>
<feature type="compositionally biased region" description="Basic and acidic residues" evidence="1">
    <location>
        <begin position="250"/>
        <end position="259"/>
    </location>
</feature>
<dbReference type="AlphaFoldDB" id="A0A2A9EP30"/>
<accession>A0A2A9EP30</accession>
<keyword evidence="3" id="KW-1185">Reference proteome</keyword>
<proteinExistence type="predicted"/>
<feature type="compositionally biased region" description="Low complexity" evidence="1">
    <location>
        <begin position="58"/>
        <end position="96"/>
    </location>
</feature>
<feature type="region of interest" description="Disordered" evidence="1">
    <location>
        <begin position="52"/>
        <end position="109"/>
    </location>
</feature>
<comment type="caution">
    <text evidence="2">The sequence shown here is derived from an EMBL/GenBank/DDBJ whole genome shotgun (WGS) entry which is preliminary data.</text>
</comment>
<feature type="region of interest" description="Disordered" evidence="1">
    <location>
        <begin position="243"/>
        <end position="265"/>
    </location>
</feature>
<dbReference type="Proteomes" id="UP000222106">
    <property type="component" value="Unassembled WGS sequence"/>
</dbReference>
<evidence type="ECO:0000256" key="1">
    <source>
        <dbReference type="SAM" id="MobiDB-lite"/>
    </source>
</evidence>
<evidence type="ECO:0000313" key="2">
    <source>
        <dbReference type="EMBL" id="PFG39979.1"/>
    </source>
</evidence>
<evidence type="ECO:0000313" key="3">
    <source>
        <dbReference type="Proteomes" id="UP000222106"/>
    </source>
</evidence>
<sequence length="286" mass="27763">MCYTGGVDDGGSPRLGEVVPVAGLAVRVSRGLSGLVTAALVTLAVAACAAPAGGGGTAPPTASTAAPSSTAASGVPSGTATPSPTASSAGCPAGGTVPDGAATAPTADLDGDRRADTLWLSGGPTRTLGVRTASGAVLSTRFSSGSPIAAKALGQRLADGSAVVLLDTGRSVALYAVVDCELVPTRNVQGGQYTFDLGFTGYGTGVGCADVGNGLQLVGLNAAPSASGTTFEVTRTPIELQDRGASARNGRTEVLAKDVPDDDPAVTQARTVTCGDAPPPVAEPQS</sequence>
<dbReference type="EMBL" id="PDJI01000004">
    <property type="protein sequence ID" value="PFG39979.1"/>
    <property type="molecule type" value="Genomic_DNA"/>
</dbReference>
<name>A0A2A9EP30_9MICO</name>